<dbReference type="EMBL" id="CDMW01000001">
    <property type="protein sequence ID" value="CEL91193.1"/>
    <property type="molecule type" value="Genomic_DNA"/>
</dbReference>
<dbReference type="InterPro" id="IPR025233">
    <property type="entry name" value="DUF4176"/>
</dbReference>
<gene>
    <name evidence="1" type="ORF">SSV_1917</name>
</gene>
<evidence type="ECO:0000313" key="2">
    <source>
        <dbReference type="Proteomes" id="UP000183504"/>
    </source>
</evidence>
<sequence>MKQQLPIGSVVMVKGSSQPLMIVSQFPVTTLDGQTGYFDFGAVTLPSGLTRKELIFFNKEDIERLVFVGYVDVTFQDLLQRYDELIADIPYPRLTVPERAGATDEA</sequence>
<dbReference type="RefSeq" id="WP_072074631.1">
    <property type="nucleotide sequence ID" value="NZ_CDMW01000001.1"/>
</dbReference>
<proteinExistence type="predicted"/>
<reference evidence="1 2" key="1">
    <citation type="submission" date="2015-01" db="EMBL/GenBank/DDBJ databases">
        <authorList>
            <person name="Pelicic Vladimir"/>
        </authorList>
    </citation>
    <scope>NUCLEOTIDE SEQUENCE [LARGE SCALE GENOMIC DNA]</scope>
    <source>
        <strain evidence="1 2">2908</strain>
    </source>
</reference>
<evidence type="ECO:0000313" key="1">
    <source>
        <dbReference type="EMBL" id="CEL91193.1"/>
    </source>
</evidence>
<dbReference type="AlphaFoldDB" id="A0A0B7GSG9"/>
<dbReference type="Proteomes" id="UP000183504">
    <property type="component" value="Unassembled WGS sequence"/>
</dbReference>
<accession>A0A0B7GSG9</accession>
<dbReference type="Pfam" id="PF13780">
    <property type="entry name" value="DUF4176"/>
    <property type="match status" value="1"/>
</dbReference>
<name>A0A0B7GSG9_STRSA</name>
<protein>
    <recommendedName>
        <fullName evidence="3">DUF4176 domain-containing protein</fullName>
    </recommendedName>
</protein>
<evidence type="ECO:0008006" key="3">
    <source>
        <dbReference type="Google" id="ProtNLM"/>
    </source>
</evidence>
<organism evidence="1 2">
    <name type="scientific">Streptococcus sanguinis</name>
    <dbReference type="NCBI Taxonomy" id="1305"/>
    <lineage>
        <taxon>Bacteria</taxon>
        <taxon>Bacillati</taxon>
        <taxon>Bacillota</taxon>
        <taxon>Bacilli</taxon>
        <taxon>Lactobacillales</taxon>
        <taxon>Streptococcaceae</taxon>
        <taxon>Streptococcus</taxon>
    </lineage>
</organism>